<name>A0A4R5YKA2_9MICO</name>
<dbReference type="Proteomes" id="UP000295633">
    <property type="component" value="Unassembled WGS sequence"/>
</dbReference>
<sequence>MTTTLLEDFLSGETDRVLHATWQVLGSRDPDLVDPLVPHVARIRKATQKLDLGGVIRPNSANVEFALAKLEHRGQGLCWCEDYPGPLHWDPEREQNEGHVRIVSTSEPGWSMTYECECTVCSRVFDVEQGDYHVMWWRWRPRGVKRRT</sequence>
<reference evidence="1 2" key="1">
    <citation type="submission" date="2019-03" db="EMBL/GenBank/DDBJ databases">
        <title>Genome Sequencing and Assembly of Various Microbes Isolated from Partially Reclaimed Soil and Acid Mine Drainage (AMD) Site.</title>
        <authorList>
            <person name="Steinbock B."/>
            <person name="Bechtold R."/>
            <person name="Sevigny J.L."/>
            <person name="Thomas D."/>
            <person name="Cuthill L.R."/>
            <person name="Aveiro Johannsen E.J."/>
            <person name="Thomas K."/>
            <person name="Ghosh A."/>
        </authorList>
    </citation>
    <scope>NUCLEOTIDE SEQUENCE [LARGE SCALE GENOMIC DNA]</scope>
    <source>
        <strain evidence="1 2">F-B2</strain>
    </source>
</reference>
<dbReference type="RefSeq" id="WP_133398954.1">
    <property type="nucleotide sequence ID" value="NZ_SMZX01000001.1"/>
</dbReference>
<protein>
    <submittedName>
        <fullName evidence="1">Uncharacterized protein</fullName>
    </submittedName>
</protein>
<evidence type="ECO:0000313" key="2">
    <source>
        <dbReference type="Proteomes" id="UP000295633"/>
    </source>
</evidence>
<proteinExistence type="predicted"/>
<dbReference type="AlphaFoldDB" id="A0A4R5YKA2"/>
<organism evidence="1 2">
    <name type="scientific">Microbacterium oleivorans</name>
    <dbReference type="NCBI Taxonomy" id="273677"/>
    <lineage>
        <taxon>Bacteria</taxon>
        <taxon>Bacillati</taxon>
        <taxon>Actinomycetota</taxon>
        <taxon>Actinomycetes</taxon>
        <taxon>Micrococcales</taxon>
        <taxon>Microbacteriaceae</taxon>
        <taxon>Microbacterium</taxon>
    </lineage>
</organism>
<evidence type="ECO:0000313" key="1">
    <source>
        <dbReference type="EMBL" id="TDL45865.1"/>
    </source>
</evidence>
<comment type="caution">
    <text evidence="1">The sequence shown here is derived from an EMBL/GenBank/DDBJ whole genome shotgun (WGS) entry which is preliminary data.</text>
</comment>
<accession>A0A4R5YKA2</accession>
<dbReference type="EMBL" id="SMZX01000001">
    <property type="protein sequence ID" value="TDL45865.1"/>
    <property type="molecule type" value="Genomic_DNA"/>
</dbReference>
<gene>
    <name evidence="1" type="ORF">E2R54_05335</name>
</gene>